<dbReference type="EMBL" id="JARK01001365">
    <property type="protein sequence ID" value="EYC17767.1"/>
    <property type="molecule type" value="Genomic_DNA"/>
</dbReference>
<gene>
    <name evidence="1" type="primary">Acey_s0029.g1861</name>
    <name evidence="1" type="ORF">Y032_0029g1861</name>
</gene>
<proteinExistence type="predicted"/>
<evidence type="ECO:0000313" key="1">
    <source>
        <dbReference type="EMBL" id="EYC17767.1"/>
    </source>
</evidence>
<keyword evidence="2" id="KW-1185">Reference proteome</keyword>
<name>A0A016USG8_9BILA</name>
<dbReference type="Proteomes" id="UP000024635">
    <property type="component" value="Unassembled WGS sequence"/>
</dbReference>
<organism evidence="1 2">
    <name type="scientific">Ancylostoma ceylanicum</name>
    <dbReference type="NCBI Taxonomy" id="53326"/>
    <lineage>
        <taxon>Eukaryota</taxon>
        <taxon>Metazoa</taxon>
        <taxon>Ecdysozoa</taxon>
        <taxon>Nematoda</taxon>
        <taxon>Chromadorea</taxon>
        <taxon>Rhabditida</taxon>
        <taxon>Rhabditina</taxon>
        <taxon>Rhabditomorpha</taxon>
        <taxon>Strongyloidea</taxon>
        <taxon>Ancylostomatidae</taxon>
        <taxon>Ancylostomatinae</taxon>
        <taxon>Ancylostoma</taxon>
    </lineage>
</organism>
<protein>
    <submittedName>
        <fullName evidence="1">Uncharacterized protein</fullName>
    </submittedName>
</protein>
<dbReference type="AlphaFoldDB" id="A0A016USG8"/>
<evidence type="ECO:0000313" key="2">
    <source>
        <dbReference type="Proteomes" id="UP000024635"/>
    </source>
</evidence>
<reference evidence="2" key="1">
    <citation type="journal article" date="2015" name="Nat. Genet.">
        <title>The genome and transcriptome of the zoonotic hookworm Ancylostoma ceylanicum identify infection-specific gene families.</title>
        <authorList>
            <person name="Schwarz E.M."/>
            <person name="Hu Y."/>
            <person name="Antoshechkin I."/>
            <person name="Miller M.M."/>
            <person name="Sternberg P.W."/>
            <person name="Aroian R.V."/>
        </authorList>
    </citation>
    <scope>NUCLEOTIDE SEQUENCE</scope>
    <source>
        <strain evidence="2">HY135</strain>
    </source>
</reference>
<accession>A0A016USG8</accession>
<dbReference type="OrthoDB" id="407509at2759"/>
<sequence>MKTKNAIDFVLSEDLAFFLDIDIIGRFRFTSDHRQVMAKIRLRNKRYKFKRSQPRSTKEAFSSAFENLAASTDLSNYEQLKRAIALAADSASSKQVKESHISEDTRKLYEYRHRLPYQSSARSTV</sequence>
<comment type="caution">
    <text evidence="1">The sequence shown here is derived from an EMBL/GenBank/DDBJ whole genome shotgun (WGS) entry which is preliminary data.</text>
</comment>